<evidence type="ECO:0000313" key="2">
    <source>
        <dbReference type="Proteomes" id="UP001057402"/>
    </source>
</evidence>
<name>A0ACB9LNY2_9MYRT</name>
<reference evidence="2" key="1">
    <citation type="journal article" date="2023" name="Front. Plant Sci.">
        <title>Chromosomal-level genome assembly of Melastoma candidum provides insights into trichome evolution.</title>
        <authorList>
            <person name="Zhong Y."/>
            <person name="Wu W."/>
            <person name="Sun C."/>
            <person name="Zou P."/>
            <person name="Liu Y."/>
            <person name="Dai S."/>
            <person name="Zhou R."/>
        </authorList>
    </citation>
    <scope>NUCLEOTIDE SEQUENCE [LARGE SCALE GENOMIC DNA]</scope>
</reference>
<dbReference type="EMBL" id="CM042890">
    <property type="protein sequence ID" value="KAI4312798.1"/>
    <property type="molecule type" value="Genomic_DNA"/>
</dbReference>
<accession>A0ACB9LNY2</accession>
<organism evidence="1 2">
    <name type="scientific">Melastoma candidum</name>
    <dbReference type="NCBI Taxonomy" id="119954"/>
    <lineage>
        <taxon>Eukaryota</taxon>
        <taxon>Viridiplantae</taxon>
        <taxon>Streptophyta</taxon>
        <taxon>Embryophyta</taxon>
        <taxon>Tracheophyta</taxon>
        <taxon>Spermatophyta</taxon>
        <taxon>Magnoliopsida</taxon>
        <taxon>eudicotyledons</taxon>
        <taxon>Gunneridae</taxon>
        <taxon>Pentapetalae</taxon>
        <taxon>rosids</taxon>
        <taxon>malvids</taxon>
        <taxon>Myrtales</taxon>
        <taxon>Melastomataceae</taxon>
        <taxon>Melastomatoideae</taxon>
        <taxon>Melastomateae</taxon>
        <taxon>Melastoma</taxon>
    </lineage>
</organism>
<proteinExistence type="predicted"/>
<dbReference type="Proteomes" id="UP001057402">
    <property type="component" value="Chromosome 11"/>
</dbReference>
<protein>
    <submittedName>
        <fullName evidence="1">Uncharacterized protein</fullName>
    </submittedName>
</protein>
<sequence>MSVAAGERLLQELWPFTAAQRRRTALLVGFVRRKGNILEQKGSSSQRRYASARSSGTVLRIRRGIEAGWIVGKSSSTSLLGRRWMQGRNDRQKVKAAGLSVWKKLL</sequence>
<comment type="caution">
    <text evidence="1">The sequence shown here is derived from an EMBL/GenBank/DDBJ whole genome shotgun (WGS) entry which is preliminary data.</text>
</comment>
<evidence type="ECO:0000313" key="1">
    <source>
        <dbReference type="EMBL" id="KAI4312798.1"/>
    </source>
</evidence>
<keyword evidence="2" id="KW-1185">Reference proteome</keyword>
<gene>
    <name evidence="1" type="ORF">MLD38_037590</name>
</gene>